<organism evidence="12 13">
    <name type="scientific">Rhypophila decipiens</name>
    <dbReference type="NCBI Taxonomy" id="261697"/>
    <lineage>
        <taxon>Eukaryota</taxon>
        <taxon>Fungi</taxon>
        <taxon>Dikarya</taxon>
        <taxon>Ascomycota</taxon>
        <taxon>Pezizomycotina</taxon>
        <taxon>Sordariomycetes</taxon>
        <taxon>Sordariomycetidae</taxon>
        <taxon>Sordariales</taxon>
        <taxon>Naviculisporaceae</taxon>
        <taxon>Rhypophila</taxon>
    </lineage>
</organism>
<evidence type="ECO:0000259" key="11">
    <source>
        <dbReference type="PROSITE" id="PS51384"/>
    </source>
</evidence>
<protein>
    <submittedName>
        <fullName evidence="12">Ferric reductase-like transmembrane component</fullName>
    </submittedName>
</protein>
<evidence type="ECO:0000256" key="10">
    <source>
        <dbReference type="SAM" id="SignalP"/>
    </source>
</evidence>
<evidence type="ECO:0000256" key="7">
    <source>
        <dbReference type="ARBA" id="ARBA00023180"/>
    </source>
</evidence>
<evidence type="ECO:0000256" key="9">
    <source>
        <dbReference type="SAM" id="Phobius"/>
    </source>
</evidence>
<feature type="transmembrane region" description="Helical" evidence="9">
    <location>
        <begin position="322"/>
        <end position="344"/>
    </location>
</feature>
<dbReference type="Proteomes" id="UP001301769">
    <property type="component" value="Unassembled WGS sequence"/>
</dbReference>
<reference evidence="12" key="1">
    <citation type="journal article" date="2023" name="Mol. Phylogenet. Evol.">
        <title>Genome-scale phylogeny and comparative genomics of the fungal order Sordariales.</title>
        <authorList>
            <person name="Hensen N."/>
            <person name="Bonometti L."/>
            <person name="Westerberg I."/>
            <person name="Brannstrom I.O."/>
            <person name="Guillou S."/>
            <person name="Cros-Aarteil S."/>
            <person name="Calhoun S."/>
            <person name="Haridas S."/>
            <person name="Kuo A."/>
            <person name="Mondo S."/>
            <person name="Pangilinan J."/>
            <person name="Riley R."/>
            <person name="LaButti K."/>
            <person name="Andreopoulos B."/>
            <person name="Lipzen A."/>
            <person name="Chen C."/>
            <person name="Yan M."/>
            <person name="Daum C."/>
            <person name="Ng V."/>
            <person name="Clum A."/>
            <person name="Steindorff A."/>
            <person name="Ohm R.A."/>
            <person name="Martin F."/>
            <person name="Silar P."/>
            <person name="Natvig D.O."/>
            <person name="Lalanne C."/>
            <person name="Gautier V."/>
            <person name="Ament-Velasquez S.L."/>
            <person name="Kruys A."/>
            <person name="Hutchinson M.I."/>
            <person name="Powell A.J."/>
            <person name="Barry K."/>
            <person name="Miller A.N."/>
            <person name="Grigoriev I.V."/>
            <person name="Debuchy R."/>
            <person name="Gladieux P."/>
            <person name="Hiltunen Thoren M."/>
            <person name="Johannesson H."/>
        </authorList>
    </citation>
    <scope>NUCLEOTIDE SEQUENCE</scope>
    <source>
        <strain evidence="12">PSN293</strain>
    </source>
</reference>
<reference evidence="12" key="2">
    <citation type="submission" date="2023-05" db="EMBL/GenBank/DDBJ databases">
        <authorList>
            <consortium name="Lawrence Berkeley National Laboratory"/>
            <person name="Steindorff A."/>
            <person name="Hensen N."/>
            <person name="Bonometti L."/>
            <person name="Westerberg I."/>
            <person name="Brannstrom I.O."/>
            <person name="Guillou S."/>
            <person name="Cros-Aarteil S."/>
            <person name="Calhoun S."/>
            <person name="Haridas S."/>
            <person name="Kuo A."/>
            <person name="Mondo S."/>
            <person name="Pangilinan J."/>
            <person name="Riley R."/>
            <person name="Labutti K."/>
            <person name="Andreopoulos B."/>
            <person name="Lipzen A."/>
            <person name="Chen C."/>
            <person name="Yanf M."/>
            <person name="Daum C."/>
            <person name="Ng V."/>
            <person name="Clum A."/>
            <person name="Ohm R."/>
            <person name="Martin F."/>
            <person name="Silar P."/>
            <person name="Natvig D."/>
            <person name="Lalanne C."/>
            <person name="Gautier V."/>
            <person name="Ament-Velasquez S.L."/>
            <person name="Kruys A."/>
            <person name="Hutchinson M.I."/>
            <person name="Powell A.J."/>
            <person name="Barry K."/>
            <person name="Miller A.N."/>
            <person name="Grigoriev I.V."/>
            <person name="Debuchy R."/>
            <person name="Gladieux P."/>
            <person name="Thoren M.H."/>
            <person name="Johannesson H."/>
        </authorList>
    </citation>
    <scope>NUCLEOTIDE SEQUENCE</scope>
    <source>
        <strain evidence="12">PSN293</strain>
    </source>
</reference>
<evidence type="ECO:0000313" key="13">
    <source>
        <dbReference type="Proteomes" id="UP001301769"/>
    </source>
</evidence>
<dbReference type="InterPro" id="IPR051410">
    <property type="entry name" value="Ferric/Cupric_Reductase"/>
</dbReference>
<keyword evidence="4 9" id="KW-1133">Transmembrane helix</keyword>
<sequence>MLVFSLALLASTALSASPVLAAAPVRIIGYGFLPYDPLCAQSCWRSFASGYQLSCTPTSHSHGGHGGHGSAKTPPECFAQDDAYLTSVAWCFSQKCGEDDAPISKLERFWEDWITGGNKVAPKWPYSVALENARRDPPTYELTSADKVLNQTSLVNPTKYLAQWNIHKNIVQEGILESHFGLAIIIASLGLPVALTLLGYLPFMSRLIHKVNPYLVFPSLISNYQVRPLPYLLGNAPTIGQTLYIILFISLNVILSSVGFQSRQPNGWFSDSWSEISAYVLYRTGTLGLVLLPILFLFSARNNLLLWLTNWSHATFLLLHRWVARVFMLYVVVHSIIGLQYYAAQANETWWIWGAVATIATVFSVLFSGLYVRKARYELFLISHILLAVFIVVGSWYHVILWYKTTSTIRWPEITWGYELWIYVGIGVWAFDRVVRIVRVLKAGVRKSKVTDLGAGYIRIDVPGVRWGSEPGKHVYAFFPTLGSKLRPWENHPFSIIPTYMLQKKAEMGAGSHARSASSEEEGSPSWSKDEEKQLGAMVPRTNRVASGEETAKSSAGITLLVKKEGGITKHLKADDGLITLVDGPYSNITHTSEILGCDRLLLIAGGIGITGVLPWAHNHWNTKLAWSVSDSARTLVDNVELSAVTGTKDVRVGRRFNVDELVSEEAAIGWHRVGVVVSGPGGLCDDVRAAVVKAGRKGKTVFELEVDAYSW</sequence>
<dbReference type="GO" id="GO:0006826">
    <property type="term" value="P:iron ion transport"/>
    <property type="evidence" value="ECO:0007669"/>
    <property type="project" value="TreeGrafter"/>
</dbReference>
<feature type="region of interest" description="Disordered" evidence="8">
    <location>
        <begin position="511"/>
        <end position="550"/>
    </location>
</feature>
<comment type="subcellular location">
    <subcellularLocation>
        <location evidence="1">Membrane</location>
        <topology evidence="1">Multi-pass membrane protein</topology>
    </subcellularLocation>
</comment>
<dbReference type="PANTHER" id="PTHR32361:SF9">
    <property type="entry name" value="FERRIC REDUCTASE TRANSMEMBRANE COMPONENT 3-RELATED"/>
    <property type="match status" value="1"/>
</dbReference>
<feature type="signal peptide" evidence="10">
    <location>
        <begin position="1"/>
        <end position="21"/>
    </location>
</feature>
<dbReference type="EMBL" id="MU858151">
    <property type="protein sequence ID" value="KAK4211339.1"/>
    <property type="molecule type" value="Genomic_DNA"/>
</dbReference>
<evidence type="ECO:0000256" key="4">
    <source>
        <dbReference type="ARBA" id="ARBA00022989"/>
    </source>
</evidence>
<evidence type="ECO:0000256" key="3">
    <source>
        <dbReference type="ARBA" id="ARBA00022692"/>
    </source>
</evidence>
<comment type="caution">
    <text evidence="12">The sequence shown here is derived from an EMBL/GenBank/DDBJ whole genome shotgun (WGS) entry which is preliminary data.</text>
</comment>
<feature type="transmembrane region" description="Helical" evidence="9">
    <location>
        <begin position="242"/>
        <end position="260"/>
    </location>
</feature>
<evidence type="ECO:0000256" key="6">
    <source>
        <dbReference type="ARBA" id="ARBA00023136"/>
    </source>
</evidence>
<dbReference type="GO" id="GO:0000293">
    <property type="term" value="F:ferric-chelate reductase activity"/>
    <property type="evidence" value="ECO:0007669"/>
    <property type="project" value="TreeGrafter"/>
</dbReference>
<evidence type="ECO:0000313" key="12">
    <source>
        <dbReference type="EMBL" id="KAK4211339.1"/>
    </source>
</evidence>
<dbReference type="CDD" id="cd06186">
    <property type="entry name" value="NOX_Duox_like_FAD_NADP"/>
    <property type="match status" value="1"/>
</dbReference>
<keyword evidence="3 9" id="KW-0812">Transmembrane</keyword>
<keyword evidence="5" id="KW-0406">Ion transport</keyword>
<gene>
    <name evidence="12" type="ORF">QBC37DRAFT_446337</name>
</gene>
<feature type="transmembrane region" description="Helical" evidence="9">
    <location>
        <begin position="379"/>
        <end position="400"/>
    </location>
</feature>
<dbReference type="SUPFAM" id="SSF52343">
    <property type="entry name" value="Ferredoxin reductase-like, C-terminal NADP-linked domain"/>
    <property type="match status" value="1"/>
</dbReference>
<dbReference type="InterPro" id="IPR017927">
    <property type="entry name" value="FAD-bd_FR_type"/>
</dbReference>
<dbReference type="PANTHER" id="PTHR32361">
    <property type="entry name" value="FERRIC/CUPRIC REDUCTASE TRANSMEMBRANE COMPONENT"/>
    <property type="match status" value="1"/>
</dbReference>
<name>A0AAN6Y2C8_9PEZI</name>
<keyword evidence="10" id="KW-0732">Signal</keyword>
<keyword evidence="13" id="KW-1185">Reference proteome</keyword>
<feature type="chain" id="PRO_5043051153" evidence="10">
    <location>
        <begin position="22"/>
        <end position="712"/>
    </location>
</feature>
<dbReference type="GO" id="GO:0006879">
    <property type="term" value="P:intracellular iron ion homeostasis"/>
    <property type="evidence" value="ECO:0007669"/>
    <property type="project" value="TreeGrafter"/>
</dbReference>
<evidence type="ECO:0000256" key="5">
    <source>
        <dbReference type="ARBA" id="ARBA00023065"/>
    </source>
</evidence>
<dbReference type="AlphaFoldDB" id="A0AAN6Y2C8"/>
<dbReference type="GO" id="GO:0005886">
    <property type="term" value="C:plasma membrane"/>
    <property type="evidence" value="ECO:0007669"/>
    <property type="project" value="TreeGrafter"/>
</dbReference>
<dbReference type="InterPro" id="IPR013130">
    <property type="entry name" value="Fe3_Rdtase_TM_dom"/>
</dbReference>
<evidence type="ECO:0000256" key="8">
    <source>
        <dbReference type="SAM" id="MobiDB-lite"/>
    </source>
</evidence>
<dbReference type="Gene3D" id="3.40.50.80">
    <property type="entry name" value="Nucleotide-binding domain of ferredoxin-NADP reductase (FNR) module"/>
    <property type="match status" value="1"/>
</dbReference>
<dbReference type="SFLD" id="SFLDG01168">
    <property type="entry name" value="Ferric_reductase_subgroup_(FRE"/>
    <property type="match status" value="1"/>
</dbReference>
<keyword evidence="2" id="KW-0813">Transport</keyword>
<feature type="transmembrane region" description="Helical" evidence="9">
    <location>
        <begin position="350"/>
        <end position="372"/>
    </location>
</feature>
<evidence type="ECO:0000256" key="1">
    <source>
        <dbReference type="ARBA" id="ARBA00004141"/>
    </source>
</evidence>
<accession>A0AAN6Y2C8</accession>
<feature type="transmembrane region" description="Helical" evidence="9">
    <location>
        <begin position="420"/>
        <end position="438"/>
    </location>
</feature>
<evidence type="ECO:0000256" key="2">
    <source>
        <dbReference type="ARBA" id="ARBA00022448"/>
    </source>
</evidence>
<keyword evidence="7" id="KW-0325">Glycoprotein</keyword>
<dbReference type="GO" id="GO:0015677">
    <property type="term" value="P:copper ion import"/>
    <property type="evidence" value="ECO:0007669"/>
    <property type="project" value="TreeGrafter"/>
</dbReference>
<feature type="transmembrane region" description="Helical" evidence="9">
    <location>
        <begin position="280"/>
        <end position="301"/>
    </location>
</feature>
<dbReference type="SFLD" id="SFLDS00052">
    <property type="entry name" value="Ferric_Reductase_Domain"/>
    <property type="match status" value="1"/>
</dbReference>
<feature type="domain" description="FAD-binding FR-type" evidence="11">
    <location>
        <begin position="427"/>
        <end position="592"/>
    </location>
</feature>
<dbReference type="PROSITE" id="PS51384">
    <property type="entry name" value="FAD_FR"/>
    <property type="match status" value="1"/>
</dbReference>
<dbReference type="Pfam" id="PF01794">
    <property type="entry name" value="Ferric_reduct"/>
    <property type="match status" value="1"/>
</dbReference>
<keyword evidence="6 9" id="KW-0472">Membrane</keyword>
<proteinExistence type="predicted"/>
<feature type="transmembrane region" description="Helical" evidence="9">
    <location>
        <begin position="180"/>
        <end position="201"/>
    </location>
</feature>
<dbReference type="InterPro" id="IPR039261">
    <property type="entry name" value="FNR_nucleotide-bd"/>
</dbReference>